<gene>
    <name evidence="3" type="ORF">FisN_20Lh080</name>
</gene>
<organism evidence="3 4">
    <name type="scientific">Fistulifera solaris</name>
    <name type="common">Oleaginous diatom</name>
    <dbReference type="NCBI Taxonomy" id="1519565"/>
    <lineage>
        <taxon>Eukaryota</taxon>
        <taxon>Sar</taxon>
        <taxon>Stramenopiles</taxon>
        <taxon>Ochrophyta</taxon>
        <taxon>Bacillariophyta</taxon>
        <taxon>Bacillariophyceae</taxon>
        <taxon>Bacillariophycidae</taxon>
        <taxon>Naviculales</taxon>
        <taxon>Naviculaceae</taxon>
        <taxon>Fistulifera</taxon>
    </lineage>
</organism>
<accession>A0A1Z5JCY0</accession>
<evidence type="ECO:0000313" key="4">
    <source>
        <dbReference type="Proteomes" id="UP000198406"/>
    </source>
</evidence>
<dbReference type="AlphaFoldDB" id="A0A1Z5JCY0"/>
<reference evidence="3 4" key="1">
    <citation type="journal article" date="2015" name="Plant Cell">
        <title>Oil accumulation by the oleaginous diatom Fistulifera solaris as revealed by the genome and transcriptome.</title>
        <authorList>
            <person name="Tanaka T."/>
            <person name="Maeda Y."/>
            <person name="Veluchamy A."/>
            <person name="Tanaka M."/>
            <person name="Abida H."/>
            <person name="Marechal E."/>
            <person name="Bowler C."/>
            <person name="Muto M."/>
            <person name="Sunaga Y."/>
            <person name="Tanaka M."/>
            <person name="Yoshino T."/>
            <person name="Taniguchi T."/>
            <person name="Fukuda Y."/>
            <person name="Nemoto M."/>
            <person name="Matsumoto M."/>
            <person name="Wong P.S."/>
            <person name="Aburatani S."/>
            <person name="Fujibuchi W."/>
        </authorList>
    </citation>
    <scope>NUCLEOTIDE SEQUENCE [LARGE SCALE GENOMIC DNA]</scope>
    <source>
        <strain evidence="3 4">JPCC DA0580</strain>
    </source>
</reference>
<feature type="transmembrane region" description="Helical" evidence="2">
    <location>
        <begin position="102"/>
        <end position="123"/>
    </location>
</feature>
<keyword evidence="2" id="KW-1133">Transmembrane helix</keyword>
<evidence type="ECO:0000256" key="2">
    <source>
        <dbReference type="SAM" id="Phobius"/>
    </source>
</evidence>
<dbReference type="Proteomes" id="UP000198406">
    <property type="component" value="Unassembled WGS sequence"/>
</dbReference>
<proteinExistence type="predicted"/>
<sequence length="626" mass="69754">MDSAPSTPGSSHENGGAKLYKTNKELLAYMSQAFNVNRGDDFEERGSDDSSLDLDDDDDLSVGSSSSFSVSSYATSVQDTKTVGDETRMLTEEGGLVKRSKVAIFMGIMALACTSALVTTYFVRKNEATTYNERFVSFSGDVSEKSQKALRQAFTATQQLSRTITDAIVSADNYFVAVPLFEIYGGEAKEAAQAEVIFWTPRIAEARLSDWESFAAENQQWILDGLVNENSTVNDPGSIPTKVYTRNGSHVHHAKDDIHIHGYHFPVWQMVGAPRNASIVNLDLMADSSRMEHDMIDATLLRQPLLSSIQDLQYLTTHAHDTPVNTSQEEWLDENNITIGLDKYYPQMYLEQMQQSYILQPVFASRDGYFFSNAGVATVTRSQTLESDVVGFAVAVFRWDSLFADILPSGVSGMVVVVSDGCGTTLSYQIDGKTVQYLGFGDLHDPMFEEEVVNITDFGNLADFSVVTHFHREINGTSYDERHAGTKKGHCQFTVQIYPSEEFVDIYNSDTQTLYIAVIVVIFVVVIFLLCMYDLMVIARQRKIIHIAKQTNTLISSLFPKAVQKRILEDAEKNEKLKLLSADEYDQVLGDDSKAKSVMEEHMKGQYQTKAIADYFPSATIFVSMG</sequence>
<keyword evidence="2" id="KW-0472">Membrane</keyword>
<name>A0A1Z5JCY0_FISSO</name>
<evidence type="ECO:0000313" key="3">
    <source>
        <dbReference type="EMBL" id="GAX11863.1"/>
    </source>
</evidence>
<dbReference type="OrthoDB" id="56625at2759"/>
<feature type="compositionally biased region" description="Acidic residues" evidence="1">
    <location>
        <begin position="50"/>
        <end position="60"/>
    </location>
</feature>
<protein>
    <submittedName>
        <fullName evidence="3">Uncharacterized protein</fullName>
    </submittedName>
</protein>
<feature type="region of interest" description="Disordered" evidence="1">
    <location>
        <begin position="39"/>
        <end position="67"/>
    </location>
</feature>
<feature type="transmembrane region" description="Helical" evidence="2">
    <location>
        <begin position="514"/>
        <end position="533"/>
    </location>
</feature>
<keyword evidence="2" id="KW-0812">Transmembrane</keyword>
<dbReference type="EMBL" id="BDSP01000045">
    <property type="protein sequence ID" value="GAX11863.1"/>
    <property type="molecule type" value="Genomic_DNA"/>
</dbReference>
<keyword evidence="4" id="KW-1185">Reference proteome</keyword>
<comment type="caution">
    <text evidence="3">The sequence shown here is derived from an EMBL/GenBank/DDBJ whole genome shotgun (WGS) entry which is preliminary data.</text>
</comment>
<evidence type="ECO:0000256" key="1">
    <source>
        <dbReference type="SAM" id="MobiDB-lite"/>
    </source>
</evidence>
<feature type="compositionally biased region" description="Basic and acidic residues" evidence="1">
    <location>
        <begin position="39"/>
        <end position="48"/>
    </location>
</feature>
<dbReference type="InParanoid" id="A0A1Z5JCY0"/>